<feature type="region of interest" description="Disordered" evidence="1">
    <location>
        <begin position="411"/>
        <end position="497"/>
    </location>
</feature>
<dbReference type="Gene3D" id="3.30.710.10">
    <property type="entry name" value="Potassium Channel Kv1.1, Chain A"/>
    <property type="match status" value="1"/>
</dbReference>
<dbReference type="InterPro" id="IPR011989">
    <property type="entry name" value="ARM-like"/>
</dbReference>
<proteinExistence type="predicted"/>
<dbReference type="AlphaFoldDB" id="A0A653DI15"/>
<dbReference type="GO" id="GO:0005829">
    <property type="term" value="C:cytosol"/>
    <property type="evidence" value="ECO:0007669"/>
    <property type="project" value="TreeGrafter"/>
</dbReference>
<dbReference type="SMART" id="SM00225">
    <property type="entry name" value="BTB"/>
    <property type="match status" value="1"/>
</dbReference>
<reference evidence="3 4" key="1">
    <citation type="submission" date="2019-01" db="EMBL/GenBank/DDBJ databases">
        <authorList>
            <person name="Sayadi A."/>
        </authorList>
    </citation>
    <scope>NUCLEOTIDE SEQUENCE [LARGE SCALE GENOMIC DNA]</scope>
</reference>
<evidence type="ECO:0000313" key="3">
    <source>
        <dbReference type="EMBL" id="VEN59861.1"/>
    </source>
</evidence>
<dbReference type="InterPro" id="IPR016024">
    <property type="entry name" value="ARM-type_fold"/>
</dbReference>
<dbReference type="InterPro" id="IPR000210">
    <property type="entry name" value="BTB/POZ_dom"/>
</dbReference>
<dbReference type="InterPro" id="IPR055445">
    <property type="entry name" value="ARM_ARMC5"/>
</dbReference>
<dbReference type="OrthoDB" id="6086604at2759"/>
<evidence type="ECO:0000256" key="1">
    <source>
        <dbReference type="SAM" id="MobiDB-lite"/>
    </source>
</evidence>
<gene>
    <name evidence="3" type="ORF">CALMAC_LOCUS17730</name>
</gene>
<feature type="domain" description="BTB" evidence="2">
    <location>
        <begin position="807"/>
        <end position="870"/>
    </location>
</feature>
<feature type="compositionally biased region" description="Acidic residues" evidence="1">
    <location>
        <begin position="521"/>
        <end position="531"/>
    </location>
</feature>
<sequence>MCESDSQFETCLQALKVPQNSKSLFKVLVNIRKELEWPKDRQNILKVRTEGCLGQLVSILQMPQRYIMDVCLSILGNCMMDKNCSRDLVGAYNIISPLSHILKHHQKSDSINGRIFRIIGNMCQHKKDQWANLIIDKKPYIVTHTVELLKKSSADDLPPDEMYSEATLSMAIRALRLLLNCRTVIPLVKDFGVLKAVGSLFIKVSTEWQEHKTKEYLLNNIIRLLHDYSRYKYYNSIMELRNTDNGNSLLHLTNVLLLSPKKIVKIVMNFIKVSQLQSELPVTEICDKFMDEIVSKYLNPEGTDTSNNTGMSSGYLECVQCICYLLEHPANRNLDRCGKCVPLLIKVLDSFQEPNTAQLKCCILLVSTLNHCQYDDSLIQEQLKHNVIEVLLRKLQWIFGTSGALKENHNALRTSKNGNKKRVNRNSQSTTRRKRPRESICRESPNTTLVASPSTSSSAVNEVRQQASVRRQCSASPSSSDEEYAASRYERSPSPCSSIASDEAIFRALSPQRCPSSPANVDDEELSDSDDYSPVCSDVESDKNCSSENEEDEGKEDQKTAELLNDMDCDDEEESEGKKSPAVPEEASIVNLKSLLVTEIAILISSFARVNPIIPQLGTEEMLIALLNCSSHFKATVSAKINTVDIVVKILDSAEYLIPLMKSKFIETMYDLMKVQHSQNCNKCSDYKDVGKIILRQITTLAESGVGMGEIAHALLRRRCQTRQQVTLVIPYILRDKALLARYMLYCDGLDVLLRLLKHEWDMKKRAIKSLCAMASDMLNIANPIDVALNLSPTRTIKDKYKLAEDCEHVVTFKLDDGSVLQADRQFLSDRSDFFRGLLSGHFRESSEDEVRLSHVKKKSLGCLFLLLKTLDDKSETVDVKQDLDTLLDVLVLSDRFLLSHIRESILNSVQKFWVSARTVPVIYRWSLESGTNLLRVECVAYALVADISDAERFQMFNSLFQAGCGEKLKHDIRKLLERYLYNIPIKKSSFFCPRLS</sequence>
<dbReference type="InterPro" id="IPR011333">
    <property type="entry name" value="SKP1/BTB/POZ_sf"/>
</dbReference>
<dbReference type="GO" id="GO:0009653">
    <property type="term" value="P:anatomical structure morphogenesis"/>
    <property type="evidence" value="ECO:0007669"/>
    <property type="project" value="TreeGrafter"/>
</dbReference>
<dbReference type="SUPFAM" id="SSF54695">
    <property type="entry name" value="POZ domain"/>
    <property type="match status" value="1"/>
</dbReference>
<feature type="compositionally biased region" description="Polar residues" evidence="1">
    <location>
        <begin position="444"/>
        <end position="479"/>
    </location>
</feature>
<dbReference type="Pfam" id="PF00651">
    <property type="entry name" value="BTB"/>
    <property type="match status" value="1"/>
</dbReference>
<keyword evidence="4" id="KW-1185">Reference proteome</keyword>
<dbReference type="Gene3D" id="1.25.10.10">
    <property type="entry name" value="Leucine-rich Repeat Variant"/>
    <property type="match status" value="1"/>
</dbReference>
<dbReference type="PROSITE" id="PS50097">
    <property type="entry name" value="BTB"/>
    <property type="match status" value="1"/>
</dbReference>
<dbReference type="Proteomes" id="UP000410492">
    <property type="component" value="Unassembled WGS sequence"/>
</dbReference>
<feature type="region of interest" description="Disordered" evidence="1">
    <location>
        <begin position="512"/>
        <end position="561"/>
    </location>
</feature>
<evidence type="ECO:0000259" key="2">
    <source>
        <dbReference type="PROSITE" id="PS50097"/>
    </source>
</evidence>
<organism evidence="3 4">
    <name type="scientific">Callosobruchus maculatus</name>
    <name type="common">Southern cowpea weevil</name>
    <name type="synonym">Pulse bruchid</name>
    <dbReference type="NCBI Taxonomy" id="64391"/>
    <lineage>
        <taxon>Eukaryota</taxon>
        <taxon>Metazoa</taxon>
        <taxon>Ecdysozoa</taxon>
        <taxon>Arthropoda</taxon>
        <taxon>Hexapoda</taxon>
        <taxon>Insecta</taxon>
        <taxon>Pterygota</taxon>
        <taxon>Neoptera</taxon>
        <taxon>Endopterygota</taxon>
        <taxon>Coleoptera</taxon>
        <taxon>Polyphaga</taxon>
        <taxon>Cucujiformia</taxon>
        <taxon>Chrysomeloidea</taxon>
        <taxon>Chrysomelidae</taxon>
        <taxon>Bruchinae</taxon>
        <taxon>Bruchini</taxon>
        <taxon>Callosobruchus</taxon>
    </lineage>
</organism>
<protein>
    <recommendedName>
        <fullName evidence="2">BTB domain-containing protein</fullName>
    </recommendedName>
</protein>
<dbReference type="PANTHER" id="PTHR23312:SF8">
    <property type="entry name" value="ARMADILLO REPEAT-CONTAINING PROTEIN 5"/>
    <property type="match status" value="1"/>
</dbReference>
<dbReference type="EMBL" id="CAACVG010012197">
    <property type="protein sequence ID" value="VEN59861.1"/>
    <property type="molecule type" value="Genomic_DNA"/>
</dbReference>
<evidence type="ECO:0000313" key="4">
    <source>
        <dbReference type="Proteomes" id="UP000410492"/>
    </source>
</evidence>
<dbReference type="Pfam" id="PF24768">
    <property type="entry name" value="ARM_ARMC5"/>
    <property type="match status" value="1"/>
</dbReference>
<dbReference type="SUPFAM" id="SSF48371">
    <property type="entry name" value="ARM repeat"/>
    <property type="match status" value="1"/>
</dbReference>
<dbReference type="PANTHER" id="PTHR23312">
    <property type="entry name" value="ARMC5 ARMADILLO REPEAT-CONTAINING -RELATED"/>
    <property type="match status" value="1"/>
</dbReference>
<accession>A0A653DI15</accession>
<name>A0A653DI15_CALMS</name>